<reference evidence="1" key="1">
    <citation type="submission" date="2023-04" db="EMBL/GenBank/DDBJ databases">
        <title>Ambrosiozyma monospora NBRC 1965.</title>
        <authorList>
            <person name="Ichikawa N."/>
            <person name="Sato H."/>
            <person name="Tonouchi N."/>
        </authorList>
    </citation>
    <scope>NUCLEOTIDE SEQUENCE</scope>
    <source>
        <strain evidence="1">NBRC 1965</strain>
    </source>
</reference>
<name>A0A9W7DM05_AMBMO</name>
<keyword evidence="2" id="KW-1185">Reference proteome</keyword>
<evidence type="ECO:0000313" key="1">
    <source>
        <dbReference type="EMBL" id="GMG40233.1"/>
    </source>
</evidence>
<gene>
    <name evidence="1" type="ORF">Amon01_000600400</name>
</gene>
<sequence>MRSTLSQNSIYRLQSVVRSFKEPSAPFIKSRPIATPQLQHHFQCDELYSEVSNLITNMVLSGFTNSVSSSTQIHAFPFFNLLFQHSSTDGIPIFKYLQLNEDGRLTELEVLINFHRQAFFLTS</sequence>
<dbReference type="AlphaFoldDB" id="A0A9W7DM05"/>
<accession>A0A9W7DM05</accession>
<comment type="caution">
    <text evidence="1">The sequence shown here is derived from an EMBL/GenBank/DDBJ whole genome shotgun (WGS) entry which is preliminary data.</text>
</comment>
<organism evidence="1 2">
    <name type="scientific">Ambrosiozyma monospora</name>
    <name type="common">Yeast</name>
    <name type="synonym">Endomycopsis monosporus</name>
    <dbReference type="NCBI Taxonomy" id="43982"/>
    <lineage>
        <taxon>Eukaryota</taxon>
        <taxon>Fungi</taxon>
        <taxon>Dikarya</taxon>
        <taxon>Ascomycota</taxon>
        <taxon>Saccharomycotina</taxon>
        <taxon>Pichiomycetes</taxon>
        <taxon>Pichiales</taxon>
        <taxon>Pichiaceae</taxon>
        <taxon>Ambrosiozyma</taxon>
    </lineage>
</organism>
<protein>
    <submittedName>
        <fullName evidence="1">Unnamed protein product</fullName>
    </submittedName>
</protein>
<dbReference type="Proteomes" id="UP001165063">
    <property type="component" value="Unassembled WGS sequence"/>
</dbReference>
<dbReference type="EMBL" id="BSXU01003608">
    <property type="protein sequence ID" value="GMG40233.1"/>
    <property type="molecule type" value="Genomic_DNA"/>
</dbReference>
<evidence type="ECO:0000313" key="2">
    <source>
        <dbReference type="Proteomes" id="UP001165063"/>
    </source>
</evidence>
<proteinExistence type="predicted"/>